<dbReference type="AlphaFoldDB" id="A0A1W1BCD6"/>
<gene>
    <name evidence="2" type="ORF">MNB_SM-7-132</name>
</gene>
<dbReference type="Pfam" id="PF18812">
    <property type="entry name" value="PBECR3"/>
    <property type="match status" value="1"/>
</dbReference>
<organism evidence="2">
    <name type="scientific">hydrothermal vent metagenome</name>
    <dbReference type="NCBI Taxonomy" id="652676"/>
    <lineage>
        <taxon>unclassified sequences</taxon>
        <taxon>metagenomes</taxon>
        <taxon>ecological metagenomes</taxon>
    </lineage>
</organism>
<dbReference type="InterPro" id="IPR041301">
    <property type="entry name" value="PBECR3"/>
</dbReference>
<evidence type="ECO:0000259" key="1">
    <source>
        <dbReference type="Pfam" id="PF18812"/>
    </source>
</evidence>
<name>A0A1W1BCD6_9ZZZZ</name>
<dbReference type="EMBL" id="FPHB01000013">
    <property type="protein sequence ID" value="SFV51125.1"/>
    <property type="molecule type" value="Genomic_DNA"/>
</dbReference>
<reference evidence="2" key="1">
    <citation type="submission" date="2016-10" db="EMBL/GenBank/DDBJ databases">
        <authorList>
            <person name="de Groot N.N."/>
        </authorList>
    </citation>
    <scope>NUCLEOTIDE SEQUENCE</scope>
</reference>
<proteinExistence type="predicted"/>
<feature type="domain" description="Phage-Barnase-EndoU-ColicinE5/D-RelE like nuclease 3" evidence="1">
    <location>
        <begin position="15"/>
        <end position="113"/>
    </location>
</feature>
<evidence type="ECO:0000313" key="2">
    <source>
        <dbReference type="EMBL" id="SFV51125.1"/>
    </source>
</evidence>
<protein>
    <recommendedName>
        <fullName evidence="1">Phage-Barnase-EndoU-ColicinE5/D-RelE like nuclease 3 domain-containing protein</fullName>
    </recommendedName>
</protein>
<accession>A0A1W1BCD6</accession>
<sequence>MFEVKFRKKHTKNRVVVGVLSDEIINFLEKISIPINSKEIYINAKSLSHLTRQSKKDRGAGLSEDDILSIPKILKSPMAIYFDEAKEKLNLLYCAESSCKRVIKIVIDTKYIRKKEKFTLIKTAGYVEWSNMKSYKLIIGAESR</sequence>